<dbReference type="InterPro" id="IPR000700">
    <property type="entry name" value="PAS-assoc_C"/>
</dbReference>
<dbReference type="NCBIfam" id="TIGR00254">
    <property type="entry name" value="GGDEF"/>
    <property type="match status" value="1"/>
</dbReference>
<organism evidence="4 5">
    <name type="scientific">Leptothrix cholodnii (strain ATCC 51168 / LMG 8142 / SP-6)</name>
    <name type="common">Leptothrix discophora (strain SP-6)</name>
    <dbReference type="NCBI Taxonomy" id="395495"/>
    <lineage>
        <taxon>Bacteria</taxon>
        <taxon>Pseudomonadati</taxon>
        <taxon>Pseudomonadota</taxon>
        <taxon>Betaproteobacteria</taxon>
        <taxon>Burkholderiales</taxon>
        <taxon>Sphaerotilaceae</taxon>
        <taxon>Leptothrix</taxon>
    </lineage>
</organism>
<dbReference type="RefSeq" id="WP_012348179.1">
    <property type="nucleotide sequence ID" value="NC_010524.1"/>
</dbReference>
<accession>B1Y115</accession>
<dbReference type="FunFam" id="3.30.70.270:FF:000001">
    <property type="entry name" value="Diguanylate cyclase domain protein"/>
    <property type="match status" value="1"/>
</dbReference>
<dbReference type="CDD" id="cd01949">
    <property type="entry name" value="GGDEF"/>
    <property type="match status" value="1"/>
</dbReference>
<dbReference type="CDD" id="cd00130">
    <property type="entry name" value="PAS"/>
    <property type="match status" value="1"/>
</dbReference>
<dbReference type="AlphaFoldDB" id="B1Y115"/>
<dbReference type="KEGG" id="lch:Lcho_3173"/>
<dbReference type="PANTHER" id="PTHR46663:SF4">
    <property type="entry name" value="DIGUANYLATE CYCLASE DGCT-RELATED"/>
    <property type="match status" value="1"/>
</dbReference>
<dbReference type="Proteomes" id="UP000001693">
    <property type="component" value="Chromosome"/>
</dbReference>
<dbReference type="SMART" id="SM00267">
    <property type="entry name" value="GGDEF"/>
    <property type="match status" value="1"/>
</dbReference>
<dbReference type="GO" id="GO:0003824">
    <property type="term" value="F:catalytic activity"/>
    <property type="evidence" value="ECO:0007669"/>
    <property type="project" value="UniProtKB-ARBA"/>
</dbReference>
<keyword evidence="1" id="KW-0472">Membrane</keyword>
<dbReference type="InterPro" id="IPR052163">
    <property type="entry name" value="DGC-Regulatory_Protein"/>
</dbReference>
<sequence length="696" mass="75359">MNSPVMDTDLFFDEAPAARRMAWRDTLRGLSPGRWFETLKMRLAVGALAGLFAGMAFTAWYMGDVAEAQLIQRAREREHVEALRTAKVISRRIVELQRALQVVGEQLDRTTLQDPLKLAAFFEQRPVLRSMFANVFATGADGRVRMLIDPAGTRTPLTSIADREYFKRAVATRLAVISEPIRGRISNEPVIMLVHPVSDAAGVWGVIGGSLRLASRDLIEDLADTQVADLSTTIVVSDAAGRILAHPQRTRLLDSVAAEPHLAAAVAQWKLDAATHAFESGTWIDAKGLVTMAGDASTGWRVWRTIPRDALIAPLVQARSHALQVAALFAVVMAGALGAFIAWQLRPLARLEHQAAHLLAGDEGLAWPDFDGEIGQLARTLRHLLAERAQVERFNAQVLQKLSSVLSASPVGLAFTRHQRFELVSAECCRLLGRSEEQLVGQLAQVIYASNEDYVNLGPLVGAAFADGQPYVGEWQLLRADGTVFWACLHARPVSVDDPSAGTIWSLYDVSEQVQARRQLEHAADHDPLTGVVNRKGFGRAISQVHARQPDTRPASVLMIDLDHFKPINDTAGHAAGDAMLKAVAQMITSQVRASDTVARLGGDEFAVLLPGCDQRRALQVADKVQGAVADLSLTWEGRALRVGTSIGVAELTSAHDSDAAWLAAADAACYAAKHGGRGRVCAASPVKLVERDRAA</sequence>
<dbReference type="Pfam" id="PF00990">
    <property type="entry name" value="GGDEF"/>
    <property type="match status" value="1"/>
</dbReference>
<dbReference type="InterPro" id="IPR000014">
    <property type="entry name" value="PAS"/>
</dbReference>
<dbReference type="Gene3D" id="3.30.70.270">
    <property type="match status" value="1"/>
</dbReference>
<proteinExistence type="predicted"/>
<dbReference type="HOGENOM" id="CLU_024861_0_0_4"/>
<protein>
    <submittedName>
        <fullName evidence="4">Diguanylate cyclase with PAS/PAC sensor</fullName>
    </submittedName>
</protein>
<evidence type="ECO:0000313" key="4">
    <source>
        <dbReference type="EMBL" id="ACB35432.1"/>
    </source>
</evidence>
<dbReference type="NCBIfam" id="TIGR00229">
    <property type="entry name" value="sensory_box"/>
    <property type="match status" value="1"/>
</dbReference>
<keyword evidence="1" id="KW-1133">Transmembrane helix</keyword>
<evidence type="ECO:0000259" key="3">
    <source>
        <dbReference type="PROSITE" id="PS50887"/>
    </source>
</evidence>
<dbReference type="STRING" id="395495.Lcho_3173"/>
<dbReference type="PROSITE" id="PS50887">
    <property type="entry name" value="GGDEF"/>
    <property type="match status" value="1"/>
</dbReference>
<dbReference type="eggNOG" id="COG2199">
    <property type="taxonomic scope" value="Bacteria"/>
</dbReference>
<evidence type="ECO:0000256" key="1">
    <source>
        <dbReference type="SAM" id="Phobius"/>
    </source>
</evidence>
<keyword evidence="1" id="KW-0812">Transmembrane</keyword>
<feature type="transmembrane region" description="Helical" evidence="1">
    <location>
        <begin position="322"/>
        <end position="343"/>
    </location>
</feature>
<dbReference type="InterPro" id="IPR035965">
    <property type="entry name" value="PAS-like_dom_sf"/>
</dbReference>
<dbReference type="InterPro" id="IPR000160">
    <property type="entry name" value="GGDEF_dom"/>
</dbReference>
<evidence type="ECO:0000313" key="5">
    <source>
        <dbReference type="Proteomes" id="UP000001693"/>
    </source>
</evidence>
<dbReference type="InterPro" id="IPR029787">
    <property type="entry name" value="Nucleotide_cyclase"/>
</dbReference>
<gene>
    <name evidence="4" type="ordered locus">Lcho_3173</name>
</gene>
<evidence type="ECO:0000259" key="2">
    <source>
        <dbReference type="PROSITE" id="PS50113"/>
    </source>
</evidence>
<dbReference type="eggNOG" id="COG4191">
    <property type="taxonomic scope" value="Bacteria"/>
</dbReference>
<name>B1Y115_LEPCP</name>
<dbReference type="SUPFAM" id="SSF55073">
    <property type="entry name" value="Nucleotide cyclase"/>
    <property type="match status" value="1"/>
</dbReference>
<dbReference type="CDD" id="cd12914">
    <property type="entry name" value="PDC1_DGC_like"/>
    <property type="match status" value="1"/>
</dbReference>
<dbReference type="Gene3D" id="3.30.450.20">
    <property type="entry name" value="PAS domain"/>
    <property type="match status" value="2"/>
</dbReference>
<reference evidence="4 5" key="1">
    <citation type="submission" date="2008-03" db="EMBL/GenBank/DDBJ databases">
        <title>Complete sequence of Leptothrix cholodnii SP-6.</title>
        <authorList>
            <consortium name="US DOE Joint Genome Institute"/>
            <person name="Copeland A."/>
            <person name="Lucas S."/>
            <person name="Lapidus A."/>
            <person name="Glavina del Rio T."/>
            <person name="Dalin E."/>
            <person name="Tice H."/>
            <person name="Bruce D."/>
            <person name="Goodwin L."/>
            <person name="Pitluck S."/>
            <person name="Chertkov O."/>
            <person name="Brettin T."/>
            <person name="Detter J.C."/>
            <person name="Han C."/>
            <person name="Kuske C.R."/>
            <person name="Schmutz J."/>
            <person name="Larimer F."/>
            <person name="Land M."/>
            <person name="Hauser L."/>
            <person name="Kyrpides N."/>
            <person name="Lykidis A."/>
            <person name="Emerson D."/>
            <person name="Richardson P."/>
        </authorList>
    </citation>
    <scope>NUCLEOTIDE SEQUENCE [LARGE SCALE GENOMIC DNA]</scope>
    <source>
        <strain evidence="5">ATCC 51168 / LMG 8142 / SP-6</strain>
    </source>
</reference>
<dbReference type="PANTHER" id="PTHR46663">
    <property type="entry name" value="DIGUANYLATE CYCLASE DGCT-RELATED"/>
    <property type="match status" value="1"/>
</dbReference>
<keyword evidence="5" id="KW-1185">Reference proteome</keyword>
<dbReference type="InterPro" id="IPR043128">
    <property type="entry name" value="Rev_trsase/Diguanyl_cyclase"/>
</dbReference>
<dbReference type="OrthoDB" id="8929028at2"/>
<feature type="domain" description="PAC" evidence="2">
    <location>
        <begin position="471"/>
        <end position="522"/>
    </location>
</feature>
<dbReference type="EMBL" id="CP001013">
    <property type="protein sequence ID" value="ACB35432.1"/>
    <property type="molecule type" value="Genomic_DNA"/>
</dbReference>
<dbReference type="PROSITE" id="PS50113">
    <property type="entry name" value="PAC"/>
    <property type="match status" value="1"/>
</dbReference>
<dbReference type="SUPFAM" id="SSF55785">
    <property type="entry name" value="PYP-like sensor domain (PAS domain)"/>
    <property type="match status" value="1"/>
</dbReference>
<feature type="domain" description="GGDEF" evidence="3">
    <location>
        <begin position="553"/>
        <end position="686"/>
    </location>
</feature>
<feature type="transmembrane region" description="Helical" evidence="1">
    <location>
        <begin position="43"/>
        <end position="63"/>
    </location>
</feature>